<organism evidence="2 3">
    <name type="scientific">Stenomitos frigidus AS-A4</name>
    <dbReference type="NCBI Taxonomy" id="2933935"/>
    <lineage>
        <taxon>Bacteria</taxon>
        <taxon>Bacillati</taxon>
        <taxon>Cyanobacteriota</taxon>
        <taxon>Cyanophyceae</taxon>
        <taxon>Leptolyngbyales</taxon>
        <taxon>Leptolyngbyaceae</taxon>
        <taxon>Stenomitos</taxon>
    </lineage>
</organism>
<dbReference type="Gene3D" id="3.10.450.50">
    <property type="match status" value="1"/>
</dbReference>
<dbReference type="EMBL" id="JAMPLM010000081">
    <property type="protein sequence ID" value="MEP1062699.1"/>
    <property type="molecule type" value="Genomic_DNA"/>
</dbReference>
<dbReference type="RefSeq" id="WP_190446102.1">
    <property type="nucleotide sequence ID" value="NZ_JAMPLM010000081.1"/>
</dbReference>
<comment type="caution">
    <text evidence="2">The sequence shown here is derived from an EMBL/GenBank/DDBJ whole genome shotgun (WGS) entry which is preliminary data.</text>
</comment>
<evidence type="ECO:0000313" key="3">
    <source>
        <dbReference type="Proteomes" id="UP001476950"/>
    </source>
</evidence>
<evidence type="ECO:0000313" key="2">
    <source>
        <dbReference type="EMBL" id="MEP1062699.1"/>
    </source>
</evidence>
<keyword evidence="3" id="KW-1185">Reference proteome</keyword>
<proteinExistence type="predicted"/>
<dbReference type="Proteomes" id="UP001476950">
    <property type="component" value="Unassembled WGS sequence"/>
</dbReference>
<protein>
    <submittedName>
        <fullName evidence="2">Nuclear transport factor 2 family protein</fullName>
    </submittedName>
</protein>
<feature type="domain" description="SnoaL-like" evidence="1">
    <location>
        <begin position="20"/>
        <end position="116"/>
    </location>
</feature>
<dbReference type="InterPro" id="IPR037401">
    <property type="entry name" value="SnoaL-like"/>
</dbReference>
<name>A0ABV0KWS4_9CYAN</name>
<accession>A0ABV0KWS4</accession>
<gene>
    <name evidence="2" type="ORF">NDI38_30455</name>
</gene>
<evidence type="ECO:0000259" key="1">
    <source>
        <dbReference type="Pfam" id="PF12680"/>
    </source>
</evidence>
<reference evidence="2 3" key="1">
    <citation type="submission" date="2022-04" db="EMBL/GenBank/DDBJ databases">
        <title>Positive selection, recombination, and allopatry shape intraspecific diversity of widespread and dominant cyanobacteria.</title>
        <authorList>
            <person name="Wei J."/>
            <person name="Shu W."/>
            <person name="Hu C."/>
        </authorList>
    </citation>
    <scope>NUCLEOTIDE SEQUENCE [LARGE SCALE GENOMIC DNA]</scope>
    <source>
        <strain evidence="2 3">AS-A4</strain>
    </source>
</reference>
<dbReference type="InterPro" id="IPR032710">
    <property type="entry name" value="NTF2-like_dom_sf"/>
</dbReference>
<dbReference type="SUPFAM" id="SSF54427">
    <property type="entry name" value="NTF2-like"/>
    <property type="match status" value="1"/>
</dbReference>
<sequence>MNTKTTPIQNTSSVLLKMEAAINAHNIDTFVNCFAPDFVGEQPVHPERNFTGAEQVRKNWTALFAQVPDLQAKLITHTIASELGWSEWHWQGNHTNGTKLDMRGVVVVGLRENAIAWARLYMEQLAQVVQADILRAV</sequence>
<dbReference type="Pfam" id="PF12680">
    <property type="entry name" value="SnoaL_2"/>
    <property type="match status" value="1"/>
</dbReference>